<feature type="transmembrane region" description="Helical" evidence="1">
    <location>
        <begin position="386"/>
        <end position="402"/>
    </location>
</feature>
<feature type="transmembrane region" description="Helical" evidence="1">
    <location>
        <begin position="281"/>
        <end position="303"/>
    </location>
</feature>
<dbReference type="AlphaFoldDB" id="A0A6J4N1X1"/>
<proteinExistence type="predicted"/>
<accession>A0A6J4N1X1</accession>
<feature type="transmembrane region" description="Helical" evidence="1">
    <location>
        <begin position="42"/>
        <end position="60"/>
    </location>
</feature>
<evidence type="ECO:0000313" key="2">
    <source>
        <dbReference type="EMBL" id="CAA9370605.1"/>
    </source>
</evidence>
<evidence type="ECO:0008006" key="3">
    <source>
        <dbReference type="Google" id="ProtNLM"/>
    </source>
</evidence>
<feature type="transmembrane region" description="Helical" evidence="1">
    <location>
        <begin position="164"/>
        <end position="184"/>
    </location>
</feature>
<keyword evidence="1" id="KW-0812">Transmembrane</keyword>
<keyword evidence="1" id="KW-0472">Membrane</keyword>
<name>A0A6J4N1X1_9ACTN</name>
<feature type="transmembrane region" description="Helical" evidence="1">
    <location>
        <begin position="325"/>
        <end position="347"/>
    </location>
</feature>
<keyword evidence="1" id="KW-1133">Transmembrane helix</keyword>
<feature type="transmembrane region" description="Helical" evidence="1">
    <location>
        <begin position="72"/>
        <end position="90"/>
    </location>
</feature>
<feature type="transmembrane region" description="Helical" evidence="1">
    <location>
        <begin position="359"/>
        <end position="380"/>
    </location>
</feature>
<reference evidence="2" key="1">
    <citation type="submission" date="2020-02" db="EMBL/GenBank/DDBJ databases">
        <authorList>
            <person name="Meier V. D."/>
        </authorList>
    </citation>
    <scope>NUCLEOTIDE SEQUENCE</scope>
    <source>
        <strain evidence="2">AVDCRST_MAG47</strain>
    </source>
</reference>
<protein>
    <recommendedName>
        <fullName evidence="3">Integral membrane protein</fullName>
    </recommendedName>
</protein>
<gene>
    <name evidence="2" type="ORF">AVDCRST_MAG47-1185</name>
</gene>
<dbReference type="EMBL" id="CADCUK010000083">
    <property type="protein sequence ID" value="CAA9370605.1"/>
    <property type="molecule type" value="Genomic_DNA"/>
</dbReference>
<sequence length="429" mass="45367">MVAVLLVLAIGLPRWWEWEVYSHSTPDPSNVPPLHSLWEPKVGPGTVPALLIALLGWRYGPSLAERLSWSRLLVASYVVGVAWLFALAYVDGAEGVTRVLGNPYEYLETARTVTDVPAMIDEYVSRIPYAAEPDNWVTHIAGHPPGALLFFVVLDRLGLGGDDAAAVVVILIGATVPAAVLSTLRTLGAEPAARRAAPFLTLGPAAVWMAVSADAVFAAVAAWGLAALAVAATRRTSAALVGWSVLAGVVLGSCLLLSYGLALLGFLALAVLAAGRSWRPLPVAAISATAPILAMAAFGYTLWEAFPVLRERYLDGLAADRPATYWWWGNLAALCLSAGPVLGAALGRLAALGRQADRTVLLLAGAAVATIVAADASGMSKAEVERIWLPFVPWLLVATAVLPGRWRQWGLALQLVCALVVQHLLYTSW</sequence>
<organism evidence="2">
    <name type="scientific">uncultured Nocardioidaceae bacterium</name>
    <dbReference type="NCBI Taxonomy" id="253824"/>
    <lineage>
        <taxon>Bacteria</taxon>
        <taxon>Bacillati</taxon>
        <taxon>Actinomycetota</taxon>
        <taxon>Actinomycetes</taxon>
        <taxon>Propionibacteriales</taxon>
        <taxon>Nocardioidaceae</taxon>
        <taxon>environmental samples</taxon>
    </lineage>
</organism>
<feature type="transmembrane region" description="Helical" evidence="1">
    <location>
        <begin position="243"/>
        <end position="274"/>
    </location>
</feature>
<feature type="transmembrane region" description="Helical" evidence="1">
    <location>
        <begin position="205"/>
        <end position="231"/>
    </location>
</feature>
<evidence type="ECO:0000256" key="1">
    <source>
        <dbReference type="SAM" id="Phobius"/>
    </source>
</evidence>
<feature type="transmembrane region" description="Helical" evidence="1">
    <location>
        <begin position="409"/>
        <end position="426"/>
    </location>
</feature>